<dbReference type="InterPro" id="IPR018664">
    <property type="entry name" value="DUF2103_metal-binding"/>
</dbReference>
<sequence length="93" mass="10715">MKYRGSSKIKTKHGIILGLERFLKKIEPWREITALNPGRIKPRKKGSPFAFRIQYRTKSGLKIIARSQGVQEVFIVSSSPGIVEEKLKRYNKT</sequence>
<name>A0A1F6BRV6_9BACT</name>
<reference evidence="1 2" key="1">
    <citation type="journal article" date="2016" name="Nat. Commun.">
        <title>Thousands of microbial genomes shed light on interconnected biogeochemical processes in an aquifer system.</title>
        <authorList>
            <person name="Anantharaman K."/>
            <person name="Brown C.T."/>
            <person name="Hug L.A."/>
            <person name="Sharon I."/>
            <person name="Castelle C.J."/>
            <person name="Probst A.J."/>
            <person name="Thomas B.C."/>
            <person name="Singh A."/>
            <person name="Wilkins M.J."/>
            <person name="Karaoz U."/>
            <person name="Brodie E.L."/>
            <person name="Williams K.H."/>
            <person name="Hubbard S.S."/>
            <person name="Banfield J.F."/>
        </authorList>
    </citation>
    <scope>NUCLEOTIDE SEQUENCE [LARGE SCALE GENOMIC DNA]</scope>
</reference>
<evidence type="ECO:0008006" key="3">
    <source>
        <dbReference type="Google" id="ProtNLM"/>
    </source>
</evidence>
<accession>A0A1F6BRV6</accession>
<comment type="caution">
    <text evidence="1">The sequence shown here is derived from an EMBL/GenBank/DDBJ whole genome shotgun (WGS) entry which is preliminary data.</text>
</comment>
<organism evidence="1 2">
    <name type="scientific">Candidatus Jorgensenbacteria bacterium RIFCSPLOWO2_01_FULL_45_25b</name>
    <dbReference type="NCBI Taxonomy" id="1798471"/>
    <lineage>
        <taxon>Bacteria</taxon>
        <taxon>Candidatus Joergenseniibacteriota</taxon>
    </lineage>
</organism>
<evidence type="ECO:0000313" key="2">
    <source>
        <dbReference type="Proteomes" id="UP000176996"/>
    </source>
</evidence>
<dbReference type="STRING" id="1798471.A3A21_00460"/>
<protein>
    <recommendedName>
        <fullName evidence="3">Metal-binding protein</fullName>
    </recommendedName>
</protein>
<dbReference type="EMBL" id="MFKK01000038">
    <property type="protein sequence ID" value="OGG39656.1"/>
    <property type="molecule type" value="Genomic_DNA"/>
</dbReference>
<evidence type="ECO:0000313" key="1">
    <source>
        <dbReference type="EMBL" id="OGG39656.1"/>
    </source>
</evidence>
<dbReference type="Proteomes" id="UP000176996">
    <property type="component" value="Unassembled WGS sequence"/>
</dbReference>
<proteinExistence type="predicted"/>
<gene>
    <name evidence="1" type="ORF">A3A21_00460</name>
</gene>
<dbReference type="AlphaFoldDB" id="A0A1F6BRV6"/>
<dbReference type="Pfam" id="PF09876">
    <property type="entry name" value="DUF2103"/>
    <property type="match status" value="1"/>
</dbReference>